<sequence>MTPTGFTQKRCRLPPIRADYRGTQTSQKPSGKGPGDKERKIRKRAQDHDRAKRFEEITGRRQLTKPSAGTRHGQQETATAVVSQGQKRWTRRQKNQQSGHALGRAWPWQTYQKPSGKRPRDEEQKIRKRAQDRDRTKRIEGITRRRQSTKPSAATAQQAPDAASGR</sequence>
<name>A0AAV7VY16_PLEWA</name>
<feature type="compositionally biased region" description="Basic and acidic residues" evidence="1">
    <location>
        <begin position="118"/>
        <end position="143"/>
    </location>
</feature>
<dbReference type="EMBL" id="JANPWB010000002">
    <property type="protein sequence ID" value="KAJ1206598.1"/>
    <property type="molecule type" value="Genomic_DNA"/>
</dbReference>
<reference evidence="2" key="1">
    <citation type="journal article" date="2022" name="bioRxiv">
        <title>Sequencing and chromosome-scale assembly of the giantPleurodeles waltlgenome.</title>
        <authorList>
            <person name="Brown T."/>
            <person name="Elewa A."/>
            <person name="Iarovenko S."/>
            <person name="Subramanian E."/>
            <person name="Araus A.J."/>
            <person name="Petzold A."/>
            <person name="Susuki M."/>
            <person name="Suzuki K.-i.T."/>
            <person name="Hayashi T."/>
            <person name="Toyoda A."/>
            <person name="Oliveira C."/>
            <person name="Osipova E."/>
            <person name="Leigh N.D."/>
            <person name="Simon A."/>
            <person name="Yun M.H."/>
        </authorList>
    </citation>
    <scope>NUCLEOTIDE SEQUENCE</scope>
    <source>
        <strain evidence="2">20211129_DDA</strain>
        <tissue evidence="2">Liver</tissue>
    </source>
</reference>
<keyword evidence="3" id="KW-1185">Reference proteome</keyword>
<proteinExistence type="predicted"/>
<accession>A0AAV7VY16</accession>
<feature type="compositionally biased region" description="Low complexity" evidence="1">
    <location>
        <begin position="151"/>
        <end position="166"/>
    </location>
</feature>
<evidence type="ECO:0000313" key="3">
    <source>
        <dbReference type="Proteomes" id="UP001066276"/>
    </source>
</evidence>
<gene>
    <name evidence="2" type="ORF">NDU88_002001</name>
</gene>
<evidence type="ECO:0000256" key="1">
    <source>
        <dbReference type="SAM" id="MobiDB-lite"/>
    </source>
</evidence>
<feature type="region of interest" description="Disordered" evidence="1">
    <location>
        <begin position="1"/>
        <end position="166"/>
    </location>
</feature>
<comment type="caution">
    <text evidence="2">The sequence shown here is derived from an EMBL/GenBank/DDBJ whole genome shotgun (WGS) entry which is preliminary data.</text>
</comment>
<dbReference type="AlphaFoldDB" id="A0AAV7VY16"/>
<protein>
    <submittedName>
        <fullName evidence="2">Uncharacterized protein</fullName>
    </submittedName>
</protein>
<feature type="compositionally biased region" description="Basic and acidic residues" evidence="1">
    <location>
        <begin position="34"/>
        <end position="59"/>
    </location>
</feature>
<evidence type="ECO:0000313" key="2">
    <source>
        <dbReference type="EMBL" id="KAJ1206598.1"/>
    </source>
</evidence>
<dbReference type="Proteomes" id="UP001066276">
    <property type="component" value="Chromosome 1_2"/>
</dbReference>
<organism evidence="2 3">
    <name type="scientific">Pleurodeles waltl</name>
    <name type="common">Iberian ribbed newt</name>
    <dbReference type="NCBI Taxonomy" id="8319"/>
    <lineage>
        <taxon>Eukaryota</taxon>
        <taxon>Metazoa</taxon>
        <taxon>Chordata</taxon>
        <taxon>Craniata</taxon>
        <taxon>Vertebrata</taxon>
        <taxon>Euteleostomi</taxon>
        <taxon>Amphibia</taxon>
        <taxon>Batrachia</taxon>
        <taxon>Caudata</taxon>
        <taxon>Salamandroidea</taxon>
        <taxon>Salamandridae</taxon>
        <taxon>Pleurodelinae</taxon>
        <taxon>Pleurodeles</taxon>
    </lineage>
</organism>
<feature type="compositionally biased region" description="Polar residues" evidence="1">
    <location>
        <begin position="75"/>
        <end position="87"/>
    </location>
</feature>